<dbReference type="EC" id="2.3.1.267" evidence="5"/>
<dbReference type="AlphaFoldDB" id="A0AAE3VPZ5"/>
<keyword evidence="1 5" id="KW-0808">Transferase</keyword>
<name>A0AAE3VPZ5_9HYPH</name>
<evidence type="ECO:0000256" key="2">
    <source>
        <dbReference type="ARBA" id="ARBA00023315"/>
    </source>
</evidence>
<sequence length="208" mass="23614">MGFFTHGSADAFGPVLKGQRLYLRPPTSSDYPAWSQLRAESRAFLEPWEPKWPADDLSRMAFRRRLRRYQRDIREQDGYAFFVFDSSNHALLGGLTLSNIRRGVTQSCSLGYWMGECYAGRGHMTEAVRIVVQFVFGNLRLHRLEAACLPTNQASIRLLEKVGFQREGYARSYLCINGAWQDHLLYALVSSDLRGGETVVGSELAVQL</sequence>
<dbReference type="InterPro" id="IPR051531">
    <property type="entry name" value="N-acetyltransferase"/>
</dbReference>
<dbReference type="SUPFAM" id="SSF55729">
    <property type="entry name" value="Acyl-CoA N-acyltransferases (Nat)"/>
    <property type="match status" value="1"/>
</dbReference>
<dbReference type="Pfam" id="PF13302">
    <property type="entry name" value="Acetyltransf_3"/>
    <property type="match status" value="1"/>
</dbReference>
<protein>
    <submittedName>
        <fullName evidence="5">Ribosomal-protein-alanine N-acetyltransferase</fullName>
        <ecNumber evidence="5">2.3.1.267</ecNumber>
    </submittedName>
</protein>
<dbReference type="EMBL" id="JAUSUL010000002">
    <property type="protein sequence ID" value="MDQ0316159.1"/>
    <property type="molecule type" value="Genomic_DNA"/>
</dbReference>
<reference evidence="5" key="1">
    <citation type="submission" date="2023-07" db="EMBL/GenBank/DDBJ databases">
        <title>Genomic Encyclopedia of Type Strains, Phase IV (KMG-IV): sequencing the most valuable type-strain genomes for metagenomic binning, comparative biology and taxonomic classification.</title>
        <authorList>
            <person name="Goeker M."/>
        </authorList>
    </citation>
    <scope>NUCLEOTIDE SEQUENCE</scope>
    <source>
        <strain evidence="5">DSM 21202</strain>
    </source>
</reference>
<keyword evidence="6" id="KW-1185">Reference proteome</keyword>
<dbReference type="GO" id="GO:0005737">
    <property type="term" value="C:cytoplasm"/>
    <property type="evidence" value="ECO:0007669"/>
    <property type="project" value="TreeGrafter"/>
</dbReference>
<organism evidence="5 6">
    <name type="scientific">Amorphus orientalis</name>
    <dbReference type="NCBI Taxonomy" id="649198"/>
    <lineage>
        <taxon>Bacteria</taxon>
        <taxon>Pseudomonadati</taxon>
        <taxon>Pseudomonadota</taxon>
        <taxon>Alphaproteobacteria</taxon>
        <taxon>Hyphomicrobiales</taxon>
        <taxon>Amorphaceae</taxon>
        <taxon>Amorphus</taxon>
    </lineage>
</organism>
<dbReference type="RefSeq" id="WP_306885987.1">
    <property type="nucleotide sequence ID" value="NZ_JAUSUL010000002.1"/>
</dbReference>
<keyword evidence="2 5" id="KW-0012">Acyltransferase</keyword>
<gene>
    <name evidence="5" type="ORF">J2S73_002616</name>
</gene>
<dbReference type="GO" id="GO:0008999">
    <property type="term" value="F:protein-N-terminal-alanine acetyltransferase activity"/>
    <property type="evidence" value="ECO:0007669"/>
    <property type="project" value="UniProtKB-EC"/>
</dbReference>
<proteinExistence type="inferred from homology"/>
<evidence type="ECO:0000313" key="5">
    <source>
        <dbReference type="EMBL" id="MDQ0316159.1"/>
    </source>
</evidence>
<evidence type="ECO:0000259" key="4">
    <source>
        <dbReference type="PROSITE" id="PS51186"/>
    </source>
</evidence>
<evidence type="ECO:0000256" key="3">
    <source>
        <dbReference type="ARBA" id="ARBA00038502"/>
    </source>
</evidence>
<comment type="caution">
    <text evidence="5">The sequence shown here is derived from an EMBL/GenBank/DDBJ whole genome shotgun (WGS) entry which is preliminary data.</text>
</comment>
<comment type="similarity">
    <text evidence="3">Belongs to the acetyltransferase family. RimJ subfamily.</text>
</comment>
<evidence type="ECO:0000256" key="1">
    <source>
        <dbReference type="ARBA" id="ARBA00022679"/>
    </source>
</evidence>
<dbReference type="InterPro" id="IPR016181">
    <property type="entry name" value="Acyl_CoA_acyltransferase"/>
</dbReference>
<accession>A0AAE3VPZ5</accession>
<evidence type="ECO:0000313" key="6">
    <source>
        <dbReference type="Proteomes" id="UP001229244"/>
    </source>
</evidence>
<dbReference type="PANTHER" id="PTHR43792:SF8">
    <property type="entry name" value="[RIBOSOMAL PROTEIN US5]-ALANINE N-ACETYLTRANSFERASE"/>
    <property type="match status" value="1"/>
</dbReference>
<dbReference type="PANTHER" id="PTHR43792">
    <property type="entry name" value="GNAT FAMILY, PUTATIVE (AFU_ORTHOLOGUE AFUA_3G00765)-RELATED-RELATED"/>
    <property type="match status" value="1"/>
</dbReference>
<feature type="domain" description="N-acetyltransferase" evidence="4">
    <location>
        <begin position="21"/>
        <end position="187"/>
    </location>
</feature>
<dbReference type="InterPro" id="IPR000182">
    <property type="entry name" value="GNAT_dom"/>
</dbReference>
<dbReference type="Gene3D" id="3.40.630.30">
    <property type="match status" value="1"/>
</dbReference>
<dbReference type="PROSITE" id="PS51186">
    <property type="entry name" value="GNAT"/>
    <property type="match status" value="1"/>
</dbReference>
<dbReference type="Proteomes" id="UP001229244">
    <property type="component" value="Unassembled WGS sequence"/>
</dbReference>